<evidence type="ECO:0000256" key="2">
    <source>
        <dbReference type="SAM" id="Phobius"/>
    </source>
</evidence>
<feature type="compositionally biased region" description="Low complexity" evidence="1">
    <location>
        <begin position="135"/>
        <end position="158"/>
    </location>
</feature>
<feature type="transmembrane region" description="Helical" evidence="2">
    <location>
        <begin position="589"/>
        <end position="611"/>
    </location>
</feature>
<feature type="compositionally biased region" description="Basic and acidic residues" evidence="1">
    <location>
        <begin position="680"/>
        <end position="689"/>
    </location>
</feature>
<feature type="region of interest" description="Disordered" evidence="1">
    <location>
        <begin position="238"/>
        <end position="275"/>
    </location>
</feature>
<feature type="compositionally biased region" description="Basic and acidic residues" evidence="1">
    <location>
        <begin position="724"/>
        <end position="744"/>
    </location>
</feature>
<evidence type="ECO:0000256" key="1">
    <source>
        <dbReference type="SAM" id="MobiDB-lite"/>
    </source>
</evidence>
<dbReference type="OrthoDB" id="3692311at2759"/>
<sequence length="744" mass="79032">MSLNLSSNPMGTCPLGGLWWTCEDQSPTFLGCCLSNPCNGIGCPAANLTAAGMGTGSGRDASTNDGTYWPNTACPNGGTWYTCSEQTPSFQGCCNDDKGVFNPCHENGCPTERLYAAAFSSVPALIPSAASSLESSSLTTNPTFRASSTSETASNEASGIDDATAGQTYHTPPIGAIVGSALGGGAVVLLAILALFCLQRRRKRAIMKASSQTDMSTIKVTPSQLVYEAASSEIKVPPKGYHPVSHTLSSPPLSPAPPYQSAPQSPGSSDHHELDSMAVHEAESPPLQQRYTCTAQTPTFLGCCTSNPCNGKGCPVADLRAAGLGLGVKQSRTLISDLGSYWPNVQCSSGQWWTCSNQNPSFQGCFDIDPCSGDATNCPQSQPRPAAFKYVTTASNFKSSLNTAFKTARLPTAIFLTLKTPGAMADGQSSISRSLSSARTMPLNLTASTAQAFSSCTKTMQEPTTASALFFQTSSSQHFSNTGVPNTSTLLRSTDRSRSSMTAGASIARVTFIMTFTTVQISVHTEPHNLSHPTHPSGSSSIPTASAVPTSNSFHSSSIPSPPHAASSTSIPAPTITTLPSGTIPDSKIIAWGATSGVAFILIFALTSWWIRRHHKKNKTNSAKTTAISSFTWLPWKKTPKEIPRASLATYPFSWITPATSTSSPREEMANGTSWSAPLTDDRNHRETGESTYDMNDFSRNRPPSYLSGYESHYSQPFYLPARHVNEDAERDSRGVDRDRNAFG</sequence>
<reference evidence="3" key="1">
    <citation type="submission" date="2020-10" db="EMBL/GenBank/DDBJ databases">
        <title>Genome Sequence of Monilinia vaccinii-corymbosi Sheds Light on Mummy Berry Disease Infection of Blueberry and Mating Type.</title>
        <authorList>
            <person name="Yow A.G."/>
            <person name="Zhang Y."/>
            <person name="Bansal K."/>
            <person name="Eacker S.M."/>
            <person name="Sullivan S."/>
            <person name="Liachko I."/>
            <person name="Cubeta M.A."/>
            <person name="Rollins J.A."/>
            <person name="Ashrafi H."/>
        </authorList>
    </citation>
    <scope>NUCLEOTIDE SEQUENCE</scope>
    <source>
        <strain evidence="3">RL-1</strain>
    </source>
</reference>
<feature type="transmembrane region" description="Helical" evidence="2">
    <location>
        <begin position="501"/>
        <end position="523"/>
    </location>
</feature>
<keyword evidence="4" id="KW-1185">Reference proteome</keyword>
<keyword evidence="2" id="KW-1133">Transmembrane helix</keyword>
<keyword evidence="2" id="KW-0812">Transmembrane</keyword>
<gene>
    <name evidence="3" type="ORF">DSL72_005253</name>
</gene>
<name>A0A8A3PEN4_9HELO</name>
<dbReference type="CDD" id="cd12087">
    <property type="entry name" value="TM_EGFR-like"/>
    <property type="match status" value="1"/>
</dbReference>
<feature type="region of interest" description="Disordered" evidence="1">
    <location>
        <begin position="135"/>
        <end position="166"/>
    </location>
</feature>
<feature type="transmembrane region" description="Helical" evidence="2">
    <location>
        <begin position="174"/>
        <end position="198"/>
    </location>
</feature>
<evidence type="ECO:0000313" key="4">
    <source>
        <dbReference type="Proteomes" id="UP000672032"/>
    </source>
</evidence>
<evidence type="ECO:0000313" key="3">
    <source>
        <dbReference type="EMBL" id="QSZ33682.1"/>
    </source>
</evidence>
<proteinExistence type="predicted"/>
<feature type="compositionally biased region" description="Low complexity" evidence="1">
    <location>
        <begin position="549"/>
        <end position="574"/>
    </location>
</feature>
<accession>A0A8A3PEN4</accession>
<feature type="region of interest" description="Disordered" evidence="1">
    <location>
        <begin position="661"/>
        <end position="744"/>
    </location>
</feature>
<dbReference type="AlphaFoldDB" id="A0A8A3PEN4"/>
<feature type="region of interest" description="Disordered" evidence="1">
    <location>
        <begin position="527"/>
        <end position="574"/>
    </location>
</feature>
<feature type="compositionally biased region" description="Polar residues" evidence="1">
    <location>
        <begin position="531"/>
        <end position="548"/>
    </location>
</feature>
<dbReference type="EMBL" id="CP063408">
    <property type="protein sequence ID" value="QSZ33682.1"/>
    <property type="molecule type" value="Genomic_DNA"/>
</dbReference>
<dbReference type="Proteomes" id="UP000672032">
    <property type="component" value="Chromosome 4"/>
</dbReference>
<organism evidence="3 4">
    <name type="scientific">Monilinia vaccinii-corymbosi</name>
    <dbReference type="NCBI Taxonomy" id="61207"/>
    <lineage>
        <taxon>Eukaryota</taxon>
        <taxon>Fungi</taxon>
        <taxon>Dikarya</taxon>
        <taxon>Ascomycota</taxon>
        <taxon>Pezizomycotina</taxon>
        <taxon>Leotiomycetes</taxon>
        <taxon>Helotiales</taxon>
        <taxon>Sclerotiniaceae</taxon>
        <taxon>Monilinia</taxon>
    </lineage>
</organism>
<keyword evidence="2" id="KW-0472">Membrane</keyword>
<protein>
    <submittedName>
        <fullName evidence="3">Uncharacterized protein</fullName>
    </submittedName>
</protein>